<sequence>MAETLRRVLNSGGAAGPGEENTAEVEPPLLLLGGHGSGKTALLFAAALEAAGEGRGPVLFLTRRPLQSLPRRIGAALEPLRLQKIRFQYPPSTHELLRLLCSAHETRGPAPSLLLLDGLEEYLTEDPGSQEAAYLAALLLDTAAHFSHRVGSGRGCGLIVALQTQEEGDSATALQLALLQRYFPAQCWLQPDAPSPGQHCLRACLEPGGLGARAEWRVTFRQDGEMTVTPWPTQAGDTSLHKGSSSGGQP</sequence>
<gene>
    <name evidence="3" type="primary">SWSAP1</name>
</gene>
<dbReference type="PANTHER" id="PTHR28653:SF1">
    <property type="entry name" value="ATPASE SWSAP1"/>
    <property type="match status" value="1"/>
</dbReference>
<dbReference type="SUPFAM" id="SSF52540">
    <property type="entry name" value="P-loop containing nucleoside triphosphate hydrolases"/>
    <property type="match status" value="1"/>
</dbReference>
<feature type="compositionally biased region" description="Polar residues" evidence="1">
    <location>
        <begin position="230"/>
        <end position="244"/>
    </location>
</feature>
<feature type="region of interest" description="Disordered" evidence="1">
    <location>
        <begin position="1"/>
        <end position="22"/>
    </location>
</feature>
<dbReference type="CTD" id="126074"/>
<evidence type="ECO:0000313" key="3">
    <source>
        <dbReference type="RefSeq" id="XP_004316049.3"/>
    </source>
</evidence>
<dbReference type="STRING" id="9739.ENSTTRP00000001671"/>
<dbReference type="GO" id="GO:0097196">
    <property type="term" value="C:Shu complex"/>
    <property type="evidence" value="ECO:0007669"/>
    <property type="project" value="TreeGrafter"/>
</dbReference>
<organism evidence="2 3">
    <name type="scientific">Tursiops truncatus</name>
    <name type="common">Atlantic bottle-nosed dolphin</name>
    <name type="synonym">Delphinus truncatus</name>
    <dbReference type="NCBI Taxonomy" id="9739"/>
    <lineage>
        <taxon>Eukaryota</taxon>
        <taxon>Metazoa</taxon>
        <taxon>Chordata</taxon>
        <taxon>Craniata</taxon>
        <taxon>Vertebrata</taxon>
        <taxon>Euteleostomi</taxon>
        <taxon>Mammalia</taxon>
        <taxon>Eutheria</taxon>
        <taxon>Laurasiatheria</taxon>
        <taxon>Artiodactyla</taxon>
        <taxon>Whippomorpha</taxon>
        <taxon>Cetacea</taxon>
        <taxon>Odontoceti</taxon>
        <taxon>Delphinidae</taxon>
        <taxon>Tursiops</taxon>
    </lineage>
</organism>
<dbReference type="GO" id="GO:0003697">
    <property type="term" value="F:single-stranded DNA binding"/>
    <property type="evidence" value="ECO:0007669"/>
    <property type="project" value="TreeGrafter"/>
</dbReference>
<dbReference type="GO" id="GO:0000724">
    <property type="term" value="P:double-strand break repair via homologous recombination"/>
    <property type="evidence" value="ECO:0007669"/>
    <property type="project" value="TreeGrafter"/>
</dbReference>
<dbReference type="Gene3D" id="3.40.50.300">
    <property type="entry name" value="P-loop containing nucleotide triphosphate hydrolases"/>
    <property type="match status" value="1"/>
</dbReference>
<dbReference type="InParanoid" id="A0A2U3V1U1"/>
<dbReference type="Proteomes" id="UP000245320">
    <property type="component" value="Chromosome 3"/>
</dbReference>
<feature type="region of interest" description="Disordered" evidence="1">
    <location>
        <begin position="226"/>
        <end position="250"/>
    </location>
</feature>
<keyword evidence="2" id="KW-1185">Reference proteome</keyword>
<reference evidence="3" key="1">
    <citation type="submission" date="2025-08" db="UniProtKB">
        <authorList>
            <consortium name="RefSeq"/>
        </authorList>
    </citation>
    <scope>IDENTIFICATION</scope>
    <source>
        <tissue evidence="3">Spleen</tissue>
    </source>
</reference>
<dbReference type="AlphaFoldDB" id="A0A2U3V1U1"/>
<evidence type="ECO:0000256" key="1">
    <source>
        <dbReference type="SAM" id="MobiDB-lite"/>
    </source>
</evidence>
<dbReference type="InterPro" id="IPR027417">
    <property type="entry name" value="P-loop_NTPase"/>
</dbReference>
<proteinExistence type="predicted"/>
<accession>A0A2U3V1U1</accession>
<name>A0A2U3V1U1_TURTR</name>
<evidence type="ECO:0000313" key="2">
    <source>
        <dbReference type="Proteomes" id="UP000245320"/>
    </source>
</evidence>
<dbReference type="FunCoup" id="A0A2U3V1U1">
    <property type="interactions" value="1123"/>
</dbReference>
<dbReference type="GeneID" id="101327979"/>
<dbReference type="RefSeq" id="XP_004316049.3">
    <property type="nucleotide sequence ID" value="XM_004316001.3"/>
</dbReference>
<protein>
    <submittedName>
        <fullName evidence="3">ATPase SWSAP1 isoform X1</fullName>
    </submittedName>
</protein>
<dbReference type="OrthoDB" id="67296at2759"/>
<dbReference type="PANTHER" id="PTHR28653">
    <property type="match status" value="1"/>
</dbReference>